<proteinExistence type="predicted"/>
<feature type="region of interest" description="Disordered" evidence="1">
    <location>
        <begin position="1"/>
        <end position="21"/>
    </location>
</feature>
<evidence type="ECO:0000256" key="1">
    <source>
        <dbReference type="SAM" id="MobiDB-lite"/>
    </source>
</evidence>
<dbReference type="AlphaFoldDB" id="W1PLP1"/>
<feature type="compositionally biased region" description="Basic and acidic residues" evidence="1">
    <location>
        <begin position="1"/>
        <end position="16"/>
    </location>
</feature>
<dbReference type="Gramene" id="ERN08070">
    <property type="protein sequence ID" value="ERN08070"/>
    <property type="gene ID" value="AMTR_s00012p00264230"/>
</dbReference>
<gene>
    <name evidence="3" type="ORF">AMTR_s00012p00264230</name>
</gene>
<organism evidence="3 4">
    <name type="scientific">Amborella trichopoda</name>
    <dbReference type="NCBI Taxonomy" id="13333"/>
    <lineage>
        <taxon>Eukaryota</taxon>
        <taxon>Viridiplantae</taxon>
        <taxon>Streptophyta</taxon>
        <taxon>Embryophyta</taxon>
        <taxon>Tracheophyta</taxon>
        <taxon>Spermatophyta</taxon>
        <taxon>Magnoliopsida</taxon>
        <taxon>Amborellales</taxon>
        <taxon>Amborellaceae</taxon>
        <taxon>Amborella</taxon>
    </lineage>
</organism>
<feature type="region of interest" description="Disordered" evidence="1">
    <location>
        <begin position="36"/>
        <end position="72"/>
    </location>
</feature>
<feature type="compositionally biased region" description="Basic residues" evidence="1">
    <location>
        <begin position="40"/>
        <end position="50"/>
    </location>
</feature>
<accession>W1PLP1</accession>
<dbReference type="EMBL" id="KI393609">
    <property type="protein sequence ID" value="ERN08070.1"/>
    <property type="molecule type" value="Genomic_DNA"/>
</dbReference>
<sequence>MEIHQRDGRQEGKGGESTKPFRCSLYSRTFEKYQSLGGHKTSHAKPRVAGRAHEVSRGRVVKAKSSSSRTTE</sequence>
<dbReference type="Proteomes" id="UP000017836">
    <property type="component" value="Unassembled WGS sequence"/>
</dbReference>
<reference evidence="3" key="1">
    <citation type="submission" date="2013-08" db="EMBL/GenBank/DDBJ databases">
        <authorList>
            <person name="Albert V.A."/>
            <person name="Barbazuk W.B."/>
            <person name="Chamala S."/>
            <person name="Chanderbali A.S."/>
            <person name="dePamphilis C.W."/>
            <person name="Der J.P."/>
            <person name="Estill J.C."/>
            <person name="Leebens-Mack J."/>
            <person name="Ma H."/>
            <person name="Palmer J.D."/>
            <person name="Rounsley S."/>
            <person name="Sankoff D."/>
            <person name="Schuster S.C."/>
            <person name="Soltis D.E."/>
            <person name="Soltis P.S."/>
            <person name="Wessler S.R."/>
            <person name="Wing R.A."/>
        </authorList>
    </citation>
    <scope>NUCLEOTIDE SEQUENCE</scope>
    <source>
        <tissue evidence="3">Leaf</tissue>
    </source>
</reference>
<dbReference type="HOGENOM" id="CLU_2725549_0_0_1"/>
<dbReference type="InterPro" id="IPR013087">
    <property type="entry name" value="Znf_C2H2_type"/>
</dbReference>
<protein>
    <recommendedName>
        <fullName evidence="2">C2H2-type domain-containing protein</fullName>
    </recommendedName>
</protein>
<keyword evidence="4" id="KW-1185">Reference proteome</keyword>
<feature type="domain" description="C2H2-type" evidence="2">
    <location>
        <begin position="21"/>
        <end position="45"/>
    </location>
</feature>
<evidence type="ECO:0000313" key="4">
    <source>
        <dbReference type="Proteomes" id="UP000017836"/>
    </source>
</evidence>
<evidence type="ECO:0000313" key="3">
    <source>
        <dbReference type="EMBL" id="ERN08070.1"/>
    </source>
</evidence>
<dbReference type="Pfam" id="PF13912">
    <property type="entry name" value="zf-C2H2_6"/>
    <property type="match status" value="1"/>
</dbReference>
<name>W1PLP1_AMBTC</name>
<evidence type="ECO:0000259" key="2">
    <source>
        <dbReference type="Pfam" id="PF13912"/>
    </source>
</evidence>